<dbReference type="EC" id="2.4.2.7" evidence="7"/>
<dbReference type="SUPFAM" id="SSF53271">
    <property type="entry name" value="PRTase-like"/>
    <property type="match status" value="1"/>
</dbReference>
<comment type="pathway">
    <text evidence="4">Purine metabolism; AMP biosynthesis via salvage pathway; AMP from adenine: step 1/1.</text>
</comment>
<keyword evidence="8" id="KW-0963">Cytoplasm</keyword>
<comment type="caution">
    <text evidence="13">The sequence shown here is derived from an EMBL/GenBank/DDBJ whole genome shotgun (WGS) entry which is preliminary data.</text>
</comment>
<organism evidence="13 14">
    <name type="scientific">Parashewanella curva</name>
    <dbReference type="NCBI Taxonomy" id="2338552"/>
    <lineage>
        <taxon>Bacteria</taxon>
        <taxon>Pseudomonadati</taxon>
        <taxon>Pseudomonadota</taxon>
        <taxon>Gammaproteobacteria</taxon>
        <taxon>Alteromonadales</taxon>
        <taxon>Shewanellaceae</taxon>
        <taxon>Parashewanella</taxon>
    </lineage>
</organism>
<evidence type="ECO:0000256" key="9">
    <source>
        <dbReference type="ARBA" id="ARBA00022676"/>
    </source>
</evidence>
<keyword evidence="11" id="KW-0660">Purine salvage</keyword>
<evidence type="ECO:0000256" key="10">
    <source>
        <dbReference type="ARBA" id="ARBA00022679"/>
    </source>
</evidence>
<dbReference type="GO" id="GO:0016208">
    <property type="term" value="F:AMP binding"/>
    <property type="evidence" value="ECO:0007669"/>
    <property type="project" value="TreeGrafter"/>
</dbReference>
<dbReference type="CDD" id="cd06223">
    <property type="entry name" value="PRTases_typeI"/>
    <property type="match status" value="1"/>
</dbReference>
<comment type="subcellular location">
    <subcellularLocation>
        <location evidence="3">Cytoplasm</location>
    </subcellularLocation>
</comment>
<feature type="compositionally biased region" description="Polar residues" evidence="12">
    <location>
        <begin position="1"/>
        <end position="29"/>
    </location>
</feature>
<dbReference type="GO" id="GO:0006166">
    <property type="term" value="P:purine ribonucleoside salvage"/>
    <property type="evidence" value="ECO:0007669"/>
    <property type="project" value="UniProtKB-KW"/>
</dbReference>
<dbReference type="FunFam" id="3.40.50.2020:FF:000004">
    <property type="entry name" value="Adenine phosphoribosyltransferase"/>
    <property type="match status" value="1"/>
</dbReference>
<dbReference type="Proteomes" id="UP000281474">
    <property type="component" value="Unassembled WGS sequence"/>
</dbReference>
<dbReference type="EMBL" id="QZEI01000031">
    <property type="protein sequence ID" value="RLV59574.1"/>
    <property type="molecule type" value="Genomic_DNA"/>
</dbReference>
<evidence type="ECO:0000256" key="5">
    <source>
        <dbReference type="ARBA" id="ARBA00008391"/>
    </source>
</evidence>
<evidence type="ECO:0000256" key="1">
    <source>
        <dbReference type="ARBA" id="ARBA00000868"/>
    </source>
</evidence>
<dbReference type="GO" id="GO:0006168">
    <property type="term" value="P:adenine salvage"/>
    <property type="evidence" value="ECO:0007669"/>
    <property type="project" value="TreeGrafter"/>
</dbReference>
<evidence type="ECO:0000313" key="13">
    <source>
        <dbReference type="EMBL" id="RLV59574.1"/>
    </source>
</evidence>
<dbReference type="OrthoDB" id="9803963at2"/>
<proteinExistence type="inferred from homology"/>
<keyword evidence="10 13" id="KW-0808">Transferase</keyword>
<dbReference type="RefSeq" id="WP_121839153.1">
    <property type="nucleotide sequence ID" value="NZ_ML014780.1"/>
</dbReference>
<evidence type="ECO:0000256" key="2">
    <source>
        <dbReference type="ARBA" id="ARBA00003968"/>
    </source>
</evidence>
<comment type="catalytic activity">
    <reaction evidence="1">
        <text>AMP + diphosphate = 5-phospho-alpha-D-ribose 1-diphosphate + adenine</text>
        <dbReference type="Rhea" id="RHEA:16609"/>
        <dbReference type="ChEBI" id="CHEBI:16708"/>
        <dbReference type="ChEBI" id="CHEBI:33019"/>
        <dbReference type="ChEBI" id="CHEBI:58017"/>
        <dbReference type="ChEBI" id="CHEBI:456215"/>
        <dbReference type="EC" id="2.4.2.7"/>
    </reaction>
</comment>
<gene>
    <name evidence="13" type="ORF">D5018_11510</name>
</gene>
<dbReference type="GO" id="GO:0003999">
    <property type="term" value="F:adenine phosphoribosyltransferase activity"/>
    <property type="evidence" value="ECO:0007669"/>
    <property type="project" value="UniProtKB-EC"/>
</dbReference>
<dbReference type="Gene3D" id="3.40.50.2020">
    <property type="match status" value="1"/>
</dbReference>
<accession>A0A3L8PW47</accession>
<dbReference type="InterPro" id="IPR050054">
    <property type="entry name" value="UPRTase/APRTase"/>
</dbReference>
<dbReference type="NCBIfam" id="NF002636">
    <property type="entry name" value="PRK02304.1-5"/>
    <property type="match status" value="1"/>
</dbReference>
<protein>
    <recommendedName>
        <fullName evidence="7">adenine phosphoribosyltransferase</fullName>
        <ecNumber evidence="7">2.4.2.7</ecNumber>
    </recommendedName>
</protein>
<keyword evidence="14" id="KW-1185">Reference proteome</keyword>
<feature type="region of interest" description="Disordered" evidence="12">
    <location>
        <begin position="1"/>
        <end position="31"/>
    </location>
</feature>
<evidence type="ECO:0000313" key="14">
    <source>
        <dbReference type="Proteomes" id="UP000281474"/>
    </source>
</evidence>
<evidence type="ECO:0000256" key="3">
    <source>
        <dbReference type="ARBA" id="ARBA00004496"/>
    </source>
</evidence>
<comment type="subunit">
    <text evidence="6">Homodimer.</text>
</comment>
<evidence type="ECO:0000256" key="8">
    <source>
        <dbReference type="ARBA" id="ARBA00022490"/>
    </source>
</evidence>
<dbReference type="PANTHER" id="PTHR32315">
    <property type="entry name" value="ADENINE PHOSPHORIBOSYLTRANSFERASE"/>
    <property type="match status" value="1"/>
</dbReference>
<evidence type="ECO:0000256" key="4">
    <source>
        <dbReference type="ARBA" id="ARBA00004659"/>
    </source>
</evidence>
<comment type="function">
    <text evidence="2">Catalyzes a salvage reaction resulting in the formation of AMP, that is energically less costly than de novo synthesis.</text>
</comment>
<comment type="similarity">
    <text evidence="5">Belongs to the purine/pyrimidine phosphoribosyltransferase family.</text>
</comment>
<name>A0A3L8PW47_9GAMM</name>
<evidence type="ECO:0000256" key="6">
    <source>
        <dbReference type="ARBA" id="ARBA00011738"/>
    </source>
</evidence>
<reference evidence="13 14" key="1">
    <citation type="submission" date="2018-09" db="EMBL/GenBank/DDBJ databases">
        <title>Phylogeny of the Shewanellaceae, and recommendation for two new genera, Pseudoshewanella and Parashewanella.</title>
        <authorList>
            <person name="Wang G."/>
        </authorList>
    </citation>
    <scope>NUCLEOTIDE SEQUENCE [LARGE SCALE GENOMIC DNA]</scope>
    <source>
        <strain evidence="13 14">C51</strain>
    </source>
</reference>
<dbReference type="PANTHER" id="PTHR32315:SF3">
    <property type="entry name" value="ADENINE PHOSPHORIBOSYLTRANSFERASE"/>
    <property type="match status" value="1"/>
</dbReference>
<evidence type="ECO:0000256" key="12">
    <source>
        <dbReference type="SAM" id="MobiDB-lite"/>
    </source>
</evidence>
<dbReference type="AlphaFoldDB" id="A0A3L8PW47"/>
<dbReference type="InterPro" id="IPR000836">
    <property type="entry name" value="PRTase_dom"/>
</dbReference>
<dbReference type="InterPro" id="IPR029057">
    <property type="entry name" value="PRTase-like"/>
</dbReference>
<dbReference type="GO" id="GO:0044209">
    <property type="term" value="P:AMP salvage"/>
    <property type="evidence" value="ECO:0007669"/>
    <property type="project" value="TreeGrafter"/>
</dbReference>
<evidence type="ECO:0000256" key="7">
    <source>
        <dbReference type="ARBA" id="ARBA00011893"/>
    </source>
</evidence>
<keyword evidence="9 13" id="KW-0328">Glycosyltransferase</keyword>
<evidence type="ECO:0000256" key="11">
    <source>
        <dbReference type="ARBA" id="ARBA00022726"/>
    </source>
</evidence>
<sequence>MATSLAQVPSNTQEADQLHSNTTATSPEQNIKGYQVVQRETDGKWSDSNGMSLVGWHKDTSINTEQSLMRAMSLFTFNSTFKSNVRFCDIFSMTSDGAAFQYCCDEFIEEYKDQTFDQMAGTDARGFILGAVLAHQYGAGFVPIRKLGKLPGEVIRLDSTSEYAKNKLELNPSHVKKDGKILFTDDLLATGGTAQSSIKLIRQAGGQVEQAAFLISIPKLGGEKKMTDMGVKVYTLFEMEDNQSVINEWFNI</sequence>
<dbReference type="GO" id="GO:0005737">
    <property type="term" value="C:cytoplasm"/>
    <property type="evidence" value="ECO:0007669"/>
    <property type="project" value="UniProtKB-SubCell"/>
</dbReference>
<dbReference type="GO" id="GO:0002055">
    <property type="term" value="F:adenine binding"/>
    <property type="evidence" value="ECO:0007669"/>
    <property type="project" value="TreeGrafter"/>
</dbReference>